<sequence length="164" mass="19345">MNDKKAQQANEAALREYGKTQIQHIKQQKDLLECKQKHKQRKHIITPKEAILEQNVPEHLVCMLRLKAFREEMRRGAEQDFHEPSRCTACLAKRADLALDFFMRNKKSQLQTHLLEDKIQDHVCNKDTVCLLGEMLKYIPKPSDEPGEIWKKLLSERHKLHNNK</sequence>
<dbReference type="AlphaFoldDB" id="A0A4W4DXP5"/>
<gene>
    <name evidence="1" type="primary">LOC113574207</name>
</gene>
<proteinExistence type="predicted"/>
<dbReference type="GeneTree" id="ENSGT00980000202377"/>
<dbReference type="InterPro" id="IPR027932">
    <property type="entry name" value="DUF4606"/>
</dbReference>
<reference evidence="1" key="3">
    <citation type="submission" date="2020-05" db="EMBL/GenBank/DDBJ databases">
        <title>Electrophorus electricus (electric eel) genome, fEleEle1, primary haplotype.</title>
        <authorList>
            <person name="Myers G."/>
            <person name="Meyer A."/>
            <person name="Fedrigo O."/>
            <person name="Formenti G."/>
            <person name="Rhie A."/>
            <person name="Tracey A."/>
            <person name="Sims Y."/>
            <person name="Jarvis E.D."/>
        </authorList>
    </citation>
    <scope>NUCLEOTIDE SEQUENCE [LARGE SCALE GENOMIC DNA]</scope>
</reference>
<reference evidence="2" key="2">
    <citation type="journal article" date="2017" name="Sci. Adv.">
        <title>A tail of two voltages: Proteomic comparison of the three electric organs of the electric eel.</title>
        <authorList>
            <person name="Traeger L.L."/>
            <person name="Sabat G."/>
            <person name="Barrett-Wilt G.A."/>
            <person name="Wells G.B."/>
            <person name="Sussman M.R."/>
        </authorList>
    </citation>
    <scope>NUCLEOTIDE SEQUENCE [LARGE SCALE GENOMIC DNA]</scope>
</reference>
<dbReference type="RefSeq" id="XP_026860763.2">
    <property type="nucleotide sequence ID" value="XM_027004962.2"/>
</dbReference>
<dbReference type="PANTHER" id="PTHR35256">
    <property type="entry name" value="CHROMOSOME 8 OPEN READING FRAME 48"/>
    <property type="match status" value="1"/>
</dbReference>
<dbReference type="Pfam" id="PF15379">
    <property type="entry name" value="DUF4606"/>
    <property type="match status" value="1"/>
</dbReference>
<organism evidence="1 2">
    <name type="scientific">Electrophorus electricus</name>
    <name type="common">Electric eel</name>
    <name type="synonym">Gymnotus electricus</name>
    <dbReference type="NCBI Taxonomy" id="8005"/>
    <lineage>
        <taxon>Eukaryota</taxon>
        <taxon>Metazoa</taxon>
        <taxon>Chordata</taxon>
        <taxon>Craniata</taxon>
        <taxon>Vertebrata</taxon>
        <taxon>Euteleostomi</taxon>
        <taxon>Actinopterygii</taxon>
        <taxon>Neopterygii</taxon>
        <taxon>Teleostei</taxon>
        <taxon>Ostariophysi</taxon>
        <taxon>Gymnotiformes</taxon>
        <taxon>Gymnotoidei</taxon>
        <taxon>Gymnotidae</taxon>
        <taxon>Electrophorus</taxon>
    </lineage>
</organism>
<name>A0A4W4DXP5_ELEEL</name>
<evidence type="ECO:0000313" key="2">
    <source>
        <dbReference type="Proteomes" id="UP000314983"/>
    </source>
</evidence>
<dbReference type="Ensembl" id="ENSEEET00000004071.2">
    <property type="protein sequence ID" value="ENSEEEP00000004011.2"/>
    <property type="gene ID" value="ENSEEEG00000002146.2"/>
</dbReference>
<reference evidence="1" key="5">
    <citation type="submission" date="2025-09" db="UniProtKB">
        <authorList>
            <consortium name="Ensembl"/>
        </authorList>
    </citation>
    <scope>IDENTIFICATION</scope>
</reference>
<protein>
    <submittedName>
        <fullName evidence="1">Uncharacterized protein</fullName>
    </submittedName>
</protein>
<dbReference type="Proteomes" id="UP000314983">
    <property type="component" value="Chromosome 12"/>
</dbReference>
<accession>A0A4W4DXP5</accession>
<dbReference type="GeneID" id="113574207"/>
<dbReference type="KEGG" id="eee:113574207"/>
<keyword evidence="2" id="KW-1185">Reference proteome</keyword>
<reference evidence="1" key="4">
    <citation type="submission" date="2025-08" db="UniProtKB">
        <authorList>
            <consortium name="Ensembl"/>
        </authorList>
    </citation>
    <scope>IDENTIFICATION</scope>
</reference>
<reference evidence="2" key="1">
    <citation type="journal article" date="2014" name="Science">
        <title>Nonhuman genetics. Genomic basis for the convergent evolution of electric organs.</title>
        <authorList>
            <person name="Gallant J.R."/>
            <person name="Traeger L.L."/>
            <person name="Volkening J.D."/>
            <person name="Moffett H."/>
            <person name="Chen P.H."/>
            <person name="Novina C.D."/>
            <person name="Phillips G.N.Jr."/>
            <person name="Anand R."/>
            <person name="Wells G.B."/>
            <person name="Pinch M."/>
            <person name="Guth R."/>
            <person name="Unguez G.A."/>
            <person name="Albert J.S."/>
            <person name="Zakon H.H."/>
            <person name="Samanta M.P."/>
            <person name="Sussman M.R."/>
        </authorList>
    </citation>
    <scope>NUCLEOTIDE SEQUENCE [LARGE SCALE GENOMIC DNA]</scope>
</reference>
<dbReference type="PANTHER" id="PTHR35256:SF1">
    <property type="entry name" value="EXPRESSED SEQUENCE AI429214"/>
    <property type="match status" value="1"/>
</dbReference>
<evidence type="ECO:0000313" key="1">
    <source>
        <dbReference type="Ensembl" id="ENSEEEP00000004011.2"/>
    </source>
</evidence>